<dbReference type="Proteomes" id="UP000016931">
    <property type="component" value="Unassembled WGS sequence"/>
</dbReference>
<feature type="region of interest" description="Disordered" evidence="1">
    <location>
        <begin position="604"/>
        <end position="665"/>
    </location>
</feature>
<evidence type="ECO:0000313" key="3">
    <source>
        <dbReference type="Proteomes" id="UP000016931"/>
    </source>
</evidence>
<feature type="compositionally biased region" description="Polar residues" evidence="1">
    <location>
        <begin position="604"/>
        <end position="620"/>
    </location>
</feature>
<organism evidence="2 3">
    <name type="scientific">Sphaerulina musiva (strain SO2202)</name>
    <name type="common">Poplar stem canker fungus</name>
    <name type="synonym">Septoria musiva</name>
    <dbReference type="NCBI Taxonomy" id="692275"/>
    <lineage>
        <taxon>Eukaryota</taxon>
        <taxon>Fungi</taxon>
        <taxon>Dikarya</taxon>
        <taxon>Ascomycota</taxon>
        <taxon>Pezizomycotina</taxon>
        <taxon>Dothideomycetes</taxon>
        <taxon>Dothideomycetidae</taxon>
        <taxon>Mycosphaerellales</taxon>
        <taxon>Mycosphaerellaceae</taxon>
        <taxon>Sphaerulina</taxon>
    </lineage>
</organism>
<feature type="compositionally biased region" description="Basic and acidic residues" evidence="1">
    <location>
        <begin position="545"/>
        <end position="556"/>
    </location>
</feature>
<feature type="compositionally biased region" description="Basic residues" evidence="1">
    <location>
        <begin position="565"/>
        <end position="574"/>
    </location>
</feature>
<gene>
    <name evidence="2" type="ORF">SEPMUDRAFT_147928</name>
</gene>
<feature type="region of interest" description="Disordered" evidence="1">
    <location>
        <begin position="397"/>
        <end position="419"/>
    </location>
</feature>
<feature type="region of interest" description="Disordered" evidence="1">
    <location>
        <begin position="41"/>
        <end position="71"/>
    </location>
</feature>
<feature type="compositionally biased region" description="Basic and acidic residues" evidence="1">
    <location>
        <begin position="97"/>
        <end position="111"/>
    </location>
</feature>
<dbReference type="GeneID" id="27901739"/>
<feature type="compositionally biased region" description="Polar residues" evidence="1">
    <location>
        <begin position="115"/>
        <end position="134"/>
    </location>
</feature>
<name>M3D8A0_SPHMS</name>
<sequence>MSEPSTASLTRLPSPSRIKAEHHIVLVDHTVPLARNRSNLSFDAEPSDSEASVGTPAPGSLYKRMTNTSTGLRQTARNTYNKQKYAQYGQDRYHVEEPAHSSTDDDVKPGDVPESVQQATARQKSMVTRAQSSLQARKNKLLKKKKNLGKADEKDVVVDVLYENQRGMFLFGIPKYSSASLLPSDPKPWQNAQFRTAAVDIRNAQVPDPSWQWTWKSWYVEMSRDVDEEGWEYSFAFAGKQAQKFAWHGNHPWFHSFVRRRRWLRMRKRKDTVHRTQERAHELTSDYFTIHPRTVRDDDLEGTSQLVHSRARREQEEINVENMEIFTIADLFLALRKSTVDREKIQAIRKFTGGAGDELYYLSESMEDIMKNFMFQASRRQLLHDLIARHDQLRAEQDELESHDHKDEEAKQEEHDRNARHVSNLHKAIHAAEKQVKKLEFYSDIKDFVDDGEQEKEEGHTEPPFKNKQPASAEAPVPSGNEASLLSPRSGAPPIPMRTTSSNSIAYDDLDTAAPSQHRDVWFDTSSKLTRSSKGKESTSAGDTESDRFLEAHEYNEENASQYSKKSKASKGRSRALGLDGVAEEIEAEAEEAHDAIDARLISQSAGGKQNGKANRQSVQIVEPIAIGNSSDGGNTDSEEDPDEATKSPIDREAAKTPDSVRKFLTEMRRPKNWIDQAFG</sequence>
<dbReference type="HOGENOM" id="CLU_028361_2_0_1"/>
<dbReference type="PANTHER" id="PTHR23250:SF1">
    <property type="entry name" value="TECTONIN BETA-PROPELLER REPEAT-CONTAINING PROTEIN 1"/>
    <property type="match status" value="1"/>
</dbReference>
<feature type="compositionally biased region" description="Basic and acidic residues" evidence="1">
    <location>
        <begin position="644"/>
        <end position="665"/>
    </location>
</feature>
<dbReference type="InterPro" id="IPR051513">
    <property type="entry name" value="Tectonin_beta-prop"/>
</dbReference>
<reference evidence="2 3" key="1">
    <citation type="journal article" date="2012" name="PLoS Pathog.">
        <title>Diverse lifestyles and strategies of plant pathogenesis encoded in the genomes of eighteen Dothideomycetes fungi.</title>
        <authorList>
            <person name="Ohm R.A."/>
            <person name="Feau N."/>
            <person name="Henrissat B."/>
            <person name="Schoch C.L."/>
            <person name="Horwitz B.A."/>
            <person name="Barry K.W."/>
            <person name="Condon B.J."/>
            <person name="Copeland A.C."/>
            <person name="Dhillon B."/>
            <person name="Glaser F."/>
            <person name="Hesse C.N."/>
            <person name="Kosti I."/>
            <person name="LaButti K."/>
            <person name="Lindquist E.A."/>
            <person name="Lucas S."/>
            <person name="Salamov A.A."/>
            <person name="Bradshaw R.E."/>
            <person name="Ciuffetti L."/>
            <person name="Hamelin R.C."/>
            <person name="Kema G.H.J."/>
            <person name="Lawrence C."/>
            <person name="Scott J.A."/>
            <person name="Spatafora J.W."/>
            <person name="Turgeon B.G."/>
            <person name="de Wit P.J.G.M."/>
            <person name="Zhong S."/>
            <person name="Goodwin S.B."/>
            <person name="Grigoriev I.V."/>
        </authorList>
    </citation>
    <scope>NUCLEOTIDE SEQUENCE [LARGE SCALE GENOMIC DNA]</scope>
    <source>
        <strain evidence="2 3">SO2202</strain>
    </source>
</reference>
<feature type="region of interest" description="Disordered" evidence="1">
    <location>
        <begin position="452"/>
        <end position="578"/>
    </location>
</feature>
<dbReference type="STRING" id="692275.M3D8A0"/>
<dbReference type="OrthoDB" id="72441at2759"/>
<dbReference type="EMBL" id="KB456262">
    <property type="protein sequence ID" value="EMF14099.1"/>
    <property type="molecule type" value="Genomic_DNA"/>
</dbReference>
<evidence type="ECO:0000256" key="1">
    <source>
        <dbReference type="SAM" id="MobiDB-lite"/>
    </source>
</evidence>
<dbReference type="RefSeq" id="XP_016762220.1">
    <property type="nucleotide sequence ID" value="XM_016904602.1"/>
</dbReference>
<dbReference type="AlphaFoldDB" id="M3D8A0"/>
<evidence type="ECO:0008006" key="4">
    <source>
        <dbReference type="Google" id="ProtNLM"/>
    </source>
</evidence>
<evidence type="ECO:0000313" key="2">
    <source>
        <dbReference type="EMBL" id="EMF14099.1"/>
    </source>
</evidence>
<protein>
    <recommendedName>
        <fullName evidence="4">Peroxin/Ferlin domain-containing protein</fullName>
    </recommendedName>
</protein>
<dbReference type="PANTHER" id="PTHR23250">
    <property type="entry name" value="DYSFERLIN-RELATED"/>
    <property type="match status" value="1"/>
</dbReference>
<accession>M3D8A0</accession>
<dbReference type="OMA" id="KAEHHIV"/>
<proteinExistence type="predicted"/>
<feature type="compositionally biased region" description="Polar residues" evidence="1">
    <location>
        <begin position="524"/>
        <end position="543"/>
    </location>
</feature>
<dbReference type="eggNOG" id="ENOG502S2MG">
    <property type="taxonomic scope" value="Eukaryota"/>
</dbReference>
<keyword evidence="3" id="KW-1185">Reference proteome</keyword>
<feature type="region of interest" description="Disordered" evidence="1">
    <location>
        <begin position="97"/>
        <end position="134"/>
    </location>
</feature>